<evidence type="ECO:0000313" key="1">
    <source>
        <dbReference type="EMBL" id="ACI91106.1"/>
    </source>
</evidence>
<dbReference type="RefSeq" id="YP_002300477.1">
    <property type="nucleotide sequence ID" value="NC_011421.1"/>
</dbReference>
<sequence length="119" mass="14434">MNLNNLEKYSKKELMQIYRNLNNWKWDYRLGEKPKGWDNLPNKGAKLGLASKQIYTLSAIQRIQEHMGIKRLHLKPSVIMSHRKGLAFEIWWILFRLRDKIEYRKYKKKLIEVEEFGDL</sequence>
<protein>
    <submittedName>
        <fullName evidence="1">Gp34.86</fullName>
    </submittedName>
</protein>
<dbReference type="GeneID" id="7009195"/>
<proteinExistence type="predicted"/>
<dbReference type="EMBL" id="FJ230960">
    <property type="protein sequence ID" value="ACI91106.1"/>
    <property type="molecule type" value="Genomic_DNA"/>
</dbReference>
<dbReference type="Proteomes" id="UP000001590">
    <property type="component" value="Segment"/>
</dbReference>
<reference evidence="1 2" key="1">
    <citation type="journal article" date="2009" name="J. Mol. Biol.">
        <title>The genome of Bacillus subtilis bacteriophage SPO1.</title>
        <authorList>
            <person name="Stewart C.R."/>
            <person name="Casjens S.R."/>
            <person name="Cresawn S.G."/>
            <person name="Houtz J.M."/>
            <person name="Smith A.L."/>
            <person name="Ford M.E."/>
            <person name="Peebles C.L."/>
            <person name="Hatfull G.F."/>
            <person name="Hendrix R.W."/>
            <person name="Huang W.M."/>
            <person name="Pedulla M.L."/>
        </authorList>
    </citation>
    <scope>NUCLEOTIDE SEQUENCE [LARGE SCALE GENOMIC DNA]</scope>
</reference>
<accession>B6V323</accession>
<dbReference type="KEGG" id="vg:7009195"/>
<organismHost>
    <name type="scientific">Bacillus subtilis</name>
    <dbReference type="NCBI Taxonomy" id="1423"/>
</organismHost>
<gene>
    <name evidence="1" type="primary">34.86</name>
    <name evidence="1" type="ORF">SPO1_206</name>
</gene>
<evidence type="ECO:0000313" key="2">
    <source>
        <dbReference type="Proteomes" id="UP000001590"/>
    </source>
</evidence>
<organism evidence="1 2">
    <name type="scientific">Bacillus phage SP01</name>
    <name type="common">Bacteriophage SP01</name>
    <dbReference type="NCBI Taxonomy" id="2884427"/>
    <lineage>
        <taxon>Viruses</taxon>
        <taxon>Duplodnaviria</taxon>
        <taxon>Heunggongvirae</taxon>
        <taxon>Uroviricota</taxon>
        <taxon>Caudoviricetes</taxon>
        <taxon>Herelleviridae</taxon>
        <taxon>Spounavirinae</taxon>
        <taxon>Okubovirus</taxon>
        <taxon>Okubovirus SPO1</taxon>
    </lineage>
</organism>
<name>B6V323_BPSP1</name>
<keyword evidence="2" id="KW-1185">Reference proteome</keyword>